<organism evidence="3 4">
    <name type="scientific">Habropoda laboriosa</name>
    <dbReference type="NCBI Taxonomy" id="597456"/>
    <lineage>
        <taxon>Eukaryota</taxon>
        <taxon>Metazoa</taxon>
        <taxon>Ecdysozoa</taxon>
        <taxon>Arthropoda</taxon>
        <taxon>Hexapoda</taxon>
        <taxon>Insecta</taxon>
        <taxon>Pterygota</taxon>
        <taxon>Neoptera</taxon>
        <taxon>Endopterygota</taxon>
        <taxon>Hymenoptera</taxon>
        <taxon>Apocrita</taxon>
        <taxon>Aculeata</taxon>
        <taxon>Apoidea</taxon>
        <taxon>Anthophila</taxon>
        <taxon>Apidae</taxon>
        <taxon>Habropoda</taxon>
    </lineage>
</organism>
<keyword evidence="2" id="KW-0812">Transmembrane</keyword>
<name>A0A0L7QR38_9HYME</name>
<evidence type="ECO:0000313" key="3">
    <source>
        <dbReference type="EMBL" id="KOC61093.1"/>
    </source>
</evidence>
<dbReference type="EMBL" id="KQ414784">
    <property type="protein sequence ID" value="KOC61093.1"/>
    <property type="molecule type" value="Genomic_DNA"/>
</dbReference>
<keyword evidence="2" id="KW-0472">Membrane</keyword>
<feature type="non-terminal residue" evidence="3">
    <location>
        <position position="1"/>
    </location>
</feature>
<sequence>DTLEEFKLVFYGTETSLEFDDELDKDKPLPPVNQEVASQEDDNTAIGARHDNGVDTEGDPWTGSQQVERVSHPEVQGPTTENQTSGCAIVDPGSGRCLGGCLILLLLAYLSTGGASWGNLLTSWQEPPSVRREKCKLNWFHHNGICVYKCPKGTYGILDDTKSVCYACHYSCLTCSGSSDTECTSCHEDAEISSSLNESVCILRELSWMMQSTLWFYRMTALFLINVSVFVLVAIYLAVKWYIRNRSSLMYGYSKVSDSNNGETHKGMDKLQENGCLSDSE</sequence>
<dbReference type="Proteomes" id="UP000053825">
    <property type="component" value="Unassembled WGS sequence"/>
</dbReference>
<dbReference type="AlphaFoldDB" id="A0A0L7QR38"/>
<feature type="compositionally biased region" description="Basic and acidic residues" evidence="1">
    <location>
        <begin position="263"/>
        <end position="272"/>
    </location>
</feature>
<feature type="region of interest" description="Disordered" evidence="1">
    <location>
        <begin position="19"/>
        <end position="64"/>
    </location>
</feature>
<dbReference type="OrthoDB" id="300641at2759"/>
<evidence type="ECO:0000256" key="1">
    <source>
        <dbReference type="SAM" id="MobiDB-lite"/>
    </source>
</evidence>
<dbReference type="InterPro" id="IPR009030">
    <property type="entry name" value="Growth_fac_rcpt_cys_sf"/>
</dbReference>
<keyword evidence="4" id="KW-1185">Reference proteome</keyword>
<keyword evidence="2" id="KW-1133">Transmembrane helix</keyword>
<evidence type="ECO:0000313" key="4">
    <source>
        <dbReference type="Proteomes" id="UP000053825"/>
    </source>
</evidence>
<proteinExistence type="predicted"/>
<evidence type="ECO:0000256" key="2">
    <source>
        <dbReference type="SAM" id="Phobius"/>
    </source>
</evidence>
<dbReference type="Gene3D" id="2.10.220.10">
    <property type="entry name" value="Hormone Receptor, Insulin-like Growth Factor Receptor 1, Chain A, domain 2"/>
    <property type="match status" value="1"/>
</dbReference>
<protein>
    <recommendedName>
        <fullName evidence="5">Extracellular matrix protein FRAS1</fullName>
    </recommendedName>
</protein>
<gene>
    <name evidence="3" type="ORF">WH47_04359</name>
</gene>
<feature type="transmembrane region" description="Helical" evidence="2">
    <location>
        <begin position="215"/>
        <end position="239"/>
    </location>
</feature>
<accession>A0A0L7QR38</accession>
<reference evidence="3 4" key="1">
    <citation type="submission" date="2015-07" db="EMBL/GenBank/DDBJ databases">
        <title>The genome of Habropoda laboriosa.</title>
        <authorList>
            <person name="Pan H."/>
            <person name="Kapheim K."/>
        </authorList>
    </citation>
    <scope>NUCLEOTIDE SEQUENCE [LARGE SCALE GENOMIC DNA]</scope>
    <source>
        <strain evidence="3">0110345459</strain>
    </source>
</reference>
<dbReference type="InterPro" id="IPR006212">
    <property type="entry name" value="Furin_repeat"/>
</dbReference>
<dbReference type="CDD" id="cd00064">
    <property type="entry name" value="FU"/>
    <property type="match status" value="1"/>
</dbReference>
<feature type="region of interest" description="Disordered" evidence="1">
    <location>
        <begin position="258"/>
        <end position="281"/>
    </location>
</feature>
<evidence type="ECO:0008006" key="5">
    <source>
        <dbReference type="Google" id="ProtNLM"/>
    </source>
</evidence>
<dbReference type="SUPFAM" id="SSF57184">
    <property type="entry name" value="Growth factor receptor domain"/>
    <property type="match status" value="1"/>
</dbReference>